<dbReference type="Proteomes" id="UP000008021">
    <property type="component" value="Chromosome 7"/>
</dbReference>
<dbReference type="Gramene" id="OMERI07G09100.1">
    <property type="protein sequence ID" value="OMERI07G09100.1"/>
    <property type="gene ID" value="OMERI07G09100"/>
</dbReference>
<reference evidence="1" key="1">
    <citation type="submission" date="2015-04" db="UniProtKB">
        <authorList>
            <consortium name="EnsemblPlants"/>
        </authorList>
    </citation>
    <scope>IDENTIFICATION</scope>
</reference>
<accession>A0A0E0EAB1</accession>
<dbReference type="EnsemblPlants" id="OMERI07G09100.1">
    <property type="protein sequence ID" value="OMERI07G09100.1"/>
    <property type="gene ID" value="OMERI07G09100"/>
</dbReference>
<dbReference type="HOGENOM" id="CLU_1930899_0_0_1"/>
<proteinExistence type="predicted"/>
<dbReference type="AlphaFoldDB" id="A0A0E0EAB1"/>
<evidence type="ECO:0000313" key="2">
    <source>
        <dbReference type="Proteomes" id="UP000008021"/>
    </source>
</evidence>
<reference evidence="1" key="2">
    <citation type="submission" date="2018-05" db="EMBL/GenBank/DDBJ databases">
        <title>OmerRS3 (Oryza meridionalis Reference Sequence Version 3).</title>
        <authorList>
            <person name="Zhang J."/>
            <person name="Kudrna D."/>
            <person name="Lee S."/>
            <person name="Talag J."/>
            <person name="Welchert J."/>
            <person name="Wing R.A."/>
        </authorList>
    </citation>
    <scope>NUCLEOTIDE SEQUENCE [LARGE SCALE GENOMIC DNA]</scope>
    <source>
        <strain evidence="1">cv. OR44</strain>
    </source>
</reference>
<protein>
    <submittedName>
        <fullName evidence="1">Uncharacterized protein</fullName>
    </submittedName>
</protein>
<sequence length="131" mass="14339">MAIDDAAARGTTDSNGAAGMGRLGQQLLRLAVTICHAAKGSRWALVVIAFILRAHCSYILKGHLVMNRGMWIYIIENDMQASKVLETYFLVTSPNFAQTRGTQNVSRIHEQWRVSCAMVAGATHPARLLPS</sequence>
<organism evidence="1">
    <name type="scientific">Oryza meridionalis</name>
    <dbReference type="NCBI Taxonomy" id="40149"/>
    <lineage>
        <taxon>Eukaryota</taxon>
        <taxon>Viridiplantae</taxon>
        <taxon>Streptophyta</taxon>
        <taxon>Embryophyta</taxon>
        <taxon>Tracheophyta</taxon>
        <taxon>Spermatophyta</taxon>
        <taxon>Magnoliopsida</taxon>
        <taxon>Liliopsida</taxon>
        <taxon>Poales</taxon>
        <taxon>Poaceae</taxon>
        <taxon>BOP clade</taxon>
        <taxon>Oryzoideae</taxon>
        <taxon>Oryzeae</taxon>
        <taxon>Oryzinae</taxon>
        <taxon>Oryza</taxon>
    </lineage>
</organism>
<name>A0A0E0EAB1_9ORYZ</name>
<keyword evidence="2" id="KW-1185">Reference proteome</keyword>
<evidence type="ECO:0000313" key="1">
    <source>
        <dbReference type="EnsemblPlants" id="OMERI07G09100.1"/>
    </source>
</evidence>